<evidence type="ECO:0000256" key="1">
    <source>
        <dbReference type="SAM" id="MobiDB-lite"/>
    </source>
</evidence>
<reference evidence="3 4" key="1">
    <citation type="journal article" date="2002" name="Int. J. Syst. Evol. Microbiol.">
        <title>Sphingopyxis witflariensis sp. nov., isolated from activated sludge.</title>
        <authorList>
            <person name="Kampfer P."/>
            <person name="Witzenberger R."/>
            <person name="Denner E.B."/>
            <person name="Busse H.J."/>
            <person name="Neef A."/>
        </authorList>
    </citation>
    <scope>NUCLEOTIDE SEQUENCE [LARGE SCALE GENOMIC DNA]</scope>
    <source>
        <strain evidence="3 4">DSM 14551</strain>
    </source>
</reference>
<accession>A0A246K4W5</accession>
<evidence type="ECO:0000256" key="2">
    <source>
        <dbReference type="SAM" id="SignalP"/>
    </source>
</evidence>
<evidence type="ECO:0000313" key="3">
    <source>
        <dbReference type="EMBL" id="OWR01049.1"/>
    </source>
</evidence>
<keyword evidence="4" id="KW-1185">Reference proteome</keyword>
<dbReference type="OrthoDB" id="200022at2"/>
<dbReference type="EMBL" id="NISJ01000001">
    <property type="protein sequence ID" value="OWR01049.1"/>
    <property type="molecule type" value="Genomic_DNA"/>
</dbReference>
<feature type="compositionally biased region" description="Low complexity" evidence="1">
    <location>
        <begin position="179"/>
        <end position="190"/>
    </location>
</feature>
<evidence type="ECO:0008006" key="5">
    <source>
        <dbReference type="Google" id="ProtNLM"/>
    </source>
</evidence>
<feature type="region of interest" description="Disordered" evidence="1">
    <location>
        <begin position="157"/>
        <end position="190"/>
    </location>
</feature>
<feature type="signal peptide" evidence="2">
    <location>
        <begin position="1"/>
        <end position="20"/>
    </location>
</feature>
<dbReference type="RefSeq" id="WP_088470858.1">
    <property type="nucleotide sequence ID" value="NZ_NISJ01000001.1"/>
</dbReference>
<evidence type="ECO:0000313" key="4">
    <source>
        <dbReference type="Proteomes" id="UP000197097"/>
    </source>
</evidence>
<dbReference type="SUPFAM" id="SSF52096">
    <property type="entry name" value="ClpP/crotonase"/>
    <property type="match status" value="1"/>
</dbReference>
<organism evidence="3 4">
    <name type="scientific">Sphingopyxis witflariensis</name>
    <dbReference type="NCBI Taxonomy" id="173675"/>
    <lineage>
        <taxon>Bacteria</taxon>
        <taxon>Pseudomonadati</taxon>
        <taxon>Pseudomonadota</taxon>
        <taxon>Alphaproteobacteria</taxon>
        <taxon>Sphingomonadales</taxon>
        <taxon>Sphingomonadaceae</taxon>
        <taxon>Sphingopyxis</taxon>
    </lineage>
</organism>
<proteinExistence type="predicted"/>
<gene>
    <name evidence="3" type="ORF">CDQ91_01060</name>
</gene>
<protein>
    <recommendedName>
        <fullName evidence="5">ATP-dependent Clp protease proteolytic subunit</fullName>
    </recommendedName>
</protein>
<comment type="caution">
    <text evidence="3">The sequence shown here is derived from an EMBL/GenBank/DDBJ whole genome shotgun (WGS) entry which is preliminary data.</text>
</comment>
<feature type="chain" id="PRO_5012286690" description="ATP-dependent Clp protease proteolytic subunit" evidence="2">
    <location>
        <begin position="21"/>
        <end position="444"/>
    </location>
</feature>
<dbReference type="Gene3D" id="3.90.226.10">
    <property type="entry name" value="2-enoyl-CoA Hydratase, Chain A, domain 1"/>
    <property type="match status" value="1"/>
</dbReference>
<keyword evidence="2" id="KW-0732">Signal</keyword>
<sequence length="444" mass="47809">MNPMPHAAMAALLLSTAVVAAEPVAPPPIFVPPPVPAKVTPVPVKPKPKVPGPGLFELAPDGRTLYFAGTIANASYDRLKQLLDANPGVRRLDVASSGGLVLSARLMGALVIRRKLAVHVEHSCASACTLILLASSERTMGPSARIGFHQSYELHPRKRLRGGQSKTSKGIDAKNGGDSSAEATETPSAAVNMGDTFSRRSLANAGVDDAFIERALTTSSEDMWYPDADQLLSAKVVTAQIPEPRPQGPSWGISRTAVTQSLPDPMWSTLRDHDPALWGEAVDAIWHDRNGGASEDAAMETPRSQVIEQLLPMLVRAPDEMAARLATIHAEQSRIAAMDASGFCRPDPFVERVISGDERAQNRLEDAALADLMRLARWQKPMSARKAEKVFARFLRDNQVLSDSLLEGDDAESDCRNGLELLQAIGSAPLDRRGAIYRALMALD</sequence>
<name>A0A246K4W5_9SPHN</name>
<dbReference type="AlphaFoldDB" id="A0A246K4W5"/>
<dbReference type="InterPro" id="IPR029045">
    <property type="entry name" value="ClpP/crotonase-like_dom_sf"/>
</dbReference>
<dbReference type="Proteomes" id="UP000197097">
    <property type="component" value="Unassembled WGS sequence"/>
</dbReference>